<accession>A0ACB9RA58</accession>
<organism evidence="1 2">
    <name type="scientific">Melastoma candidum</name>
    <dbReference type="NCBI Taxonomy" id="119954"/>
    <lineage>
        <taxon>Eukaryota</taxon>
        <taxon>Viridiplantae</taxon>
        <taxon>Streptophyta</taxon>
        <taxon>Embryophyta</taxon>
        <taxon>Tracheophyta</taxon>
        <taxon>Spermatophyta</taxon>
        <taxon>Magnoliopsida</taxon>
        <taxon>eudicotyledons</taxon>
        <taxon>Gunneridae</taxon>
        <taxon>Pentapetalae</taxon>
        <taxon>rosids</taxon>
        <taxon>malvids</taxon>
        <taxon>Myrtales</taxon>
        <taxon>Melastomataceae</taxon>
        <taxon>Melastomatoideae</taxon>
        <taxon>Melastomateae</taxon>
        <taxon>Melastoma</taxon>
    </lineage>
</organism>
<gene>
    <name evidence="1" type="ORF">MLD38_013807</name>
</gene>
<evidence type="ECO:0000313" key="2">
    <source>
        <dbReference type="Proteomes" id="UP001057402"/>
    </source>
</evidence>
<name>A0ACB9RA58_9MYRT</name>
<dbReference type="EMBL" id="CM042883">
    <property type="protein sequence ID" value="KAI4376006.1"/>
    <property type="molecule type" value="Genomic_DNA"/>
</dbReference>
<sequence length="2984" mass="338939">MLRDLKSLRRNGGGKNEETENLPLNSNALSSGLIHGGLDSSRAPFGAIQEMGPNPKPERMDKTPTKPKGRYGDTMLPLQTPDGHNFGVSARHRFGWVKSEATFPASETVSDDSLAEGANSYYGQGGRGIGGGIGGLATPRTTRTLARANSNYSESYSVQSTPNKSVSKPPSVTCRSKVDGNGGGRWGNFAALYKGLPSSGNPPPLVNTVEVPHFDLKEDPSFWMEHNVQVVVRVRPLNSREKNAHGYYRCLKQESSQSITWIGQPEARFTFDHIACESVDQEVLFRRVGLPMVENCLSGYNSCMFAYGQTGSGKTYTMLGEMEDMELQPGQHQGMTPRIFEFLFARIQAEEESRRDEKLKYNCKCSFLEIYNEQITDLLDPSSTNLSLREDVKQGVYVENLSEFEVQSVGDILRLLIQGSLSRKVAATSMNRESSRSHSVFTCVIECRWEKDSSANLRFARLNLVDLAGSERQKTSGAEGDRLKEAASINKSLSSLGHVIMVLVDVANGKPRHVPYRDSRLTFLLQDSLGGNSKTIIIANVSPSVGSSAETLNTLKFAQRAKLIQNNAVVNEDATGDVIALQNQIRLLKEELAALRRQNVSRSLGYNSSALAKAAVEIEQCTGVSYSSQGGEQGADDLPGFEFNSVIRLSNKQLKSLESTLAGAMRREQMADTTIKQLEAEIEQLNRLVRQREEECRCTKMMLKFREEKIQRMDSVLGGSISSETYLHEENKHLSEEIQLLQARVDKNPEVTRFALENIRLLDQLRRFQEFYEEGEREILLQEVARLRDELLQFMDGCQILYNHPTQDVQLKDDSHASKENASLHLELKNTSKELEECRLNLNSCLEENARLDRELHHLRSKLDRQGFEDTIKDGKIDLECFLEDSQPNHGVESMKEAEDLLNMQLELDIFRIMVEEERTSRFELEKRLMSLNDDLKVTSEKFLSTTTLYNDATQELSEAKSIIDALESQQVLSISEVDDLQRSNNLYKNQLLEKETEIAALKKKLSRKAFADVEAVDLVEGKELPMQLRVKRMQDSLDKARQLTMRNQNGHKLLSDEEEREKVCKQAEAETAEVIVCMQEELALLQKQVEDSQHKEMESKNSREVLEAEVEDLQRNLDLVTKKNKDLAGLLEERGEELKTLSAQCKILSHDIEELLTNSNEALEIASDELDHMLTSFPQKRIWITDQFSQIIRAISEKELLIEELRGYLEDALCRRTDLECMLKSLRGAALAITEAHRQEISYKDRELCSLRYELDRRVCQISKLEDMVEILEHNLQNASNCATAAFVVVNRVSEVNMECLGELKKKDLLLNDLSDANMRNDILLHGQAATIDDYEKQINGLGKDLVDAVGTCTKLRQRISEEQRKAQEKEQNDIIESRSKLDELKNGIATAKSCMDAYLSENCRSPKQIEEGSCASSPGITKSEEGFFCQDMQLPPIAEGLKSDDLDNPSPVGKTASQKLYSLPMLDSATIGKELSDKDITIALLRREIEFALESLKHVQADIAMMQEQKRERVKCEKLEKEKIHLLLSQLHTMDAAMRIFEEKSSQKIEVLESKLHSLRPNLEDACSTLSKTKELLELEVGEAAVVAEQKSEEAVYVLAKFEEAQETLKEADTMINKLVTANGTLKHDIEMLEDMHMSIVKERDGLLNEVRDLQSLRSSECEQYEILLKDQMEMQLAETKDLFTEMETMLSQFQGHFKLQFSSLASDFDHVKFEVLNSTKKVKSWFEEIWSEIISRDCAVSCLHLCHMGILLETLTGLNTEKSLLEHGLQETNTVLYGLRENNHKSMKELEVCRNLRGKLLADIKSSFDRISLKEEETEEMQNKLKNFELNILDLQHQEESMLERSHYMASQLAALAKELDLSNVNVVTSLMDHEELLISKFDEVILEFCWKDIELSAATNEMKELAAELADLHRKNARDLTTLGDMIEEIYLSRIDQDLTKEILFDYESDIFLLNNKLEDSNRGKQEIMAELRQKNVRILEMNDVVRNLEQDNKMLKELGDSNALLKAALSESEVSSERLLNLINTLEAERREMCESLLMKETALNNSSGQLVVLNEHNDKLLADIHLMEASLKKLQSELDCKDKELTEMASLREENCSLKTEIMQLETQNILVVQDLAEKKSECQSSSSSAEALNKKLLASVDQIALLKGQIDSLKTDIMVKEAELDDMKQARSALMEEMKLKNHKLEVFTGILQEENATLRTKLESCEKGRQGVMHKCVKLVDNMEMFCERLLGAVESEKFANLGNAMAPILEDMQHISSFINFIECLDDDIKNLTSENSKLQSELLRKDDLLEGLLFDLSLLQESASNNKDQKEEITAMAATLQILEEKLLVKSGELAEVVKTNRELESELQENVGRISTLETEMSKQHERISLLSTENLDLEACFKRALAEKSFFAEDLFEKRKTVESLELELSEMVNLVDQMNKRVESLECQLKELTIEKDSFHGDVLALKEDLINEQTLAHDNEAVALEAQRRAEDSEKYALDKEEEVKLLERSVEELDRTINALENKVEIIMGEAERKCLANQDLELELHALKDQIQNLKDADADMNRILNEKSADLEIMQKQNLTLKTDVVNRDLEIEQLKAHISELNLIAEAQASECLQKFKELEALAEQVRPELSFAPSAGQLTFKSEKNCSKSRGSGSPFKCIGSGLVHQIKSEKYEELTSARKRIEELELVVETKQKDILALKAKLATSDSMTHDVIRDLLRVKLDMNSYASMLDDHHAEKMEENPQVQSLEMESQDLIKLKKQLNEYMEERQRWLEEIDRKQAELIALQITLEKHRQQEQLLKAENEVLKMENTTIKKTVVELEKEISRLAGQQNLQQRIHHHAKIKEENNNLKAQNENLASKLRRSEAILSSIKEELAWYRASVGENLDPHPDENVEIWNKLKETEEERVELARKLLSLCTKVLKVAGFSKSLPEVCPSVAAEEALEQLKIRMELLEGELQDLKVKNRTTSRRSSHAPSFLSSLDR</sequence>
<comment type="caution">
    <text evidence="1">The sequence shown here is derived from an EMBL/GenBank/DDBJ whole genome shotgun (WGS) entry which is preliminary data.</text>
</comment>
<keyword evidence="2" id="KW-1185">Reference proteome</keyword>
<dbReference type="Proteomes" id="UP001057402">
    <property type="component" value="Chromosome 4"/>
</dbReference>
<protein>
    <submittedName>
        <fullName evidence="1">Uncharacterized protein</fullName>
    </submittedName>
</protein>
<evidence type="ECO:0000313" key="1">
    <source>
        <dbReference type="EMBL" id="KAI4376006.1"/>
    </source>
</evidence>
<reference evidence="2" key="1">
    <citation type="journal article" date="2023" name="Front. Plant Sci.">
        <title>Chromosomal-level genome assembly of Melastoma candidum provides insights into trichome evolution.</title>
        <authorList>
            <person name="Zhong Y."/>
            <person name="Wu W."/>
            <person name="Sun C."/>
            <person name="Zou P."/>
            <person name="Liu Y."/>
            <person name="Dai S."/>
            <person name="Zhou R."/>
        </authorList>
    </citation>
    <scope>NUCLEOTIDE SEQUENCE [LARGE SCALE GENOMIC DNA]</scope>
</reference>
<proteinExistence type="predicted"/>